<evidence type="ECO:0000259" key="10">
    <source>
        <dbReference type="PROSITE" id="PS50046"/>
    </source>
</evidence>
<dbReference type="PROSITE" id="PS50109">
    <property type="entry name" value="HIS_KIN"/>
    <property type="match status" value="1"/>
</dbReference>
<keyword evidence="8" id="KW-0157">Chromophore</keyword>
<proteinExistence type="inferred from homology"/>
<dbReference type="SMART" id="SM00065">
    <property type="entry name" value="GAF"/>
    <property type="match status" value="1"/>
</dbReference>
<evidence type="ECO:0000256" key="1">
    <source>
        <dbReference type="ARBA" id="ARBA00000085"/>
    </source>
</evidence>
<dbReference type="PANTHER" id="PTHR42878">
    <property type="entry name" value="TWO-COMPONENT HISTIDINE KINASE"/>
    <property type="match status" value="1"/>
</dbReference>
<dbReference type="EC" id="2.7.13.3" evidence="3"/>
<comment type="caution">
    <text evidence="12">The sequence shown here is derived from an EMBL/GenBank/DDBJ whole genome shotgun (WGS) entry which is preliminary data.</text>
</comment>
<dbReference type="InterPro" id="IPR029016">
    <property type="entry name" value="GAF-like_dom_sf"/>
</dbReference>
<dbReference type="InterPro" id="IPR016132">
    <property type="entry name" value="Phyto_chromo_attachment"/>
</dbReference>
<evidence type="ECO:0000313" key="13">
    <source>
        <dbReference type="Proteomes" id="UP000798602"/>
    </source>
</evidence>
<dbReference type="InterPro" id="IPR013654">
    <property type="entry name" value="PAS_2"/>
</dbReference>
<dbReference type="InterPro" id="IPR003594">
    <property type="entry name" value="HATPase_dom"/>
</dbReference>
<evidence type="ECO:0000256" key="9">
    <source>
        <dbReference type="ARBA" id="ARBA00023170"/>
    </source>
</evidence>
<dbReference type="RefSeq" id="WP_166537126.1">
    <property type="nucleotide sequence ID" value="NZ_JAABLM010000009.1"/>
</dbReference>
<sequence>MKIRDIVNREIVNLKNCEFEPIHIPGSIQPHGFLIAIHQEHHTIDFCSENIDKFLDTNVKTVLGNRFSDIFGTIALQSVIEYLTENLSHSAKLLKLNIKEKKFLCTVHISGNQIIIEAEPELEIKIQTDVYDQTARFLSYMNDTASLQELCQQVANGTREITGYDRVMIYRFDKDYNGEVYAESVREDLEPFLGLHYPHTDIPVQARELYLKNLLRLITDIHYQPVPIFTADDGNHDKNLDLSLSILRSTSPIHVQYLQNMGVGATLTISLIYKKKLWGLIACHHYSQKNISPDVRLAAQLQGHFITSQIDIRQSNEEYDLARKSIMAVEKLNAYNFPGTENSFREIVEKPELLEICNASGAAIFFRKKVYLNGKTPSKETISDLANWLTKYTKNTLLITNNLSELLPENLSYIPEASGIIYQSLSIESTDCIMWFRPETISEVNWAGDPTKAIIKDQKGLSPRNSFQLWKEIVKNKSKIWLQPEINAAKSYVHSLQKQIHLVVVTQEEERYRKLNEILKETNSELENINWISTHDLQEPLRKIQMISSRLLGRDDEKFSEVVINSVTRMNNSANRMQTLLIDILKYTRIQHIDQSFEVLNLNEILNEIVKDLSDQIEEKNAEIVIDELPKSIGILFLVKQLFSNLIQNSLKYSKENKPLKIHITGEKIFIGKQEYVTLKFTDTGIGFDQKFAQSIFNIFSRLHGQEEYKGSGVGLALCKKIMMVHKGTIEAEGRVNEGATFKLTFPQEEY</sequence>
<dbReference type="InterPro" id="IPR005467">
    <property type="entry name" value="His_kinase_dom"/>
</dbReference>
<evidence type="ECO:0000256" key="7">
    <source>
        <dbReference type="ARBA" id="ARBA00022777"/>
    </source>
</evidence>
<dbReference type="SUPFAM" id="SSF55781">
    <property type="entry name" value="GAF domain-like"/>
    <property type="match status" value="2"/>
</dbReference>
<keyword evidence="4" id="KW-0600">Photoreceptor protein</keyword>
<dbReference type="InterPro" id="IPR036097">
    <property type="entry name" value="HisK_dim/P_sf"/>
</dbReference>
<dbReference type="InterPro" id="IPR013515">
    <property type="entry name" value="Phytochrome_cen-reg"/>
</dbReference>
<dbReference type="SMART" id="SM00387">
    <property type="entry name" value="HATPase_c"/>
    <property type="match status" value="1"/>
</dbReference>
<dbReference type="EMBL" id="JAABLM010000009">
    <property type="protein sequence ID" value="NBL65302.1"/>
    <property type="molecule type" value="Genomic_DNA"/>
</dbReference>
<reference evidence="13" key="1">
    <citation type="submission" date="2020-01" db="EMBL/GenBank/DDBJ databases">
        <title>Sphingomonas sp. strain CSW-10.</title>
        <authorList>
            <person name="Chen W.-M."/>
        </authorList>
    </citation>
    <scope>NUCLEOTIDE SEQUENCE [LARGE SCALE GENOMIC DNA]</scope>
    <source>
        <strain evidence="13">NST-5</strain>
    </source>
</reference>
<dbReference type="Pfam" id="PF08446">
    <property type="entry name" value="PAS_2"/>
    <property type="match status" value="1"/>
</dbReference>
<organism evidence="12 13">
    <name type="scientific">Flavobacterium ichthyis</name>
    <dbReference type="NCBI Taxonomy" id="2698827"/>
    <lineage>
        <taxon>Bacteria</taxon>
        <taxon>Pseudomonadati</taxon>
        <taxon>Bacteroidota</taxon>
        <taxon>Flavobacteriia</taxon>
        <taxon>Flavobacteriales</taxon>
        <taxon>Flavobacteriaceae</taxon>
        <taxon>Flavobacterium</taxon>
    </lineage>
</organism>
<keyword evidence="13" id="KW-1185">Reference proteome</keyword>
<evidence type="ECO:0000256" key="8">
    <source>
        <dbReference type="ARBA" id="ARBA00022991"/>
    </source>
</evidence>
<dbReference type="InterPro" id="IPR003018">
    <property type="entry name" value="GAF"/>
</dbReference>
<keyword evidence="5" id="KW-0716">Sensory transduction</keyword>
<evidence type="ECO:0000256" key="6">
    <source>
        <dbReference type="ARBA" id="ARBA00022679"/>
    </source>
</evidence>
<dbReference type="PANTHER" id="PTHR42878:SF15">
    <property type="entry name" value="BACTERIOPHYTOCHROME"/>
    <property type="match status" value="1"/>
</dbReference>
<keyword evidence="7" id="KW-0418">Kinase</keyword>
<dbReference type="Gene3D" id="1.10.287.130">
    <property type="match status" value="1"/>
</dbReference>
<evidence type="ECO:0000256" key="2">
    <source>
        <dbReference type="ARBA" id="ARBA00006402"/>
    </source>
</evidence>
<evidence type="ECO:0000256" key="5">
    <source>
        <dbReference type="ARBA" id="ARBA00022606"/>
    </source>
</evidence>
<dbReference type="InterPro" id="IPR050351">
    <property type="entry name" value="BphY/WalK/GraS-like"/>
</dbReference>
<dbReference type="Gene3D" id="3.30.450.270">
    <property type="match status" value="1"/>
</dbReference>
<name>A0ABW9Z9Q8_9FLAO</name>
<dbReference type="Gene3D" id="3.30.565.10">
    <property type="entry name" value="Histidine kinase-like ATPase, C-terminal domain"/>
    <property type="match status" value="1"/>
</dbReference>
<comment type="catalytic activity">
    <reaction evidence="1">
        <text>ATP + protein L-histidine = ADP + protein N-phospho-L-histidine.</text>
        <dbReference type="EC" id="2.7.13.3"/>
    </reaction>
</comment>
<dbReference type="Pfam" id="PF00360">
    <property type="entry name" value="PHY"/>
    <property type="match status" value="1"/>
</dbReference>
<dbReference type="Pfam" id="PF02518">
    <property type="entry name" value="HATPase_c"/>
    <property type="match status" value="1"/>
</dbReference>
<dbReference type="SUPFAM" id="SSF55785">
    <property type="entry name" value="PYP-like sensor domain (PAS domain)"/>
    <property type="match status" value="1"/>
</dbReference>
<evidence type="ECO:0000256" key="3">
    <source>
        <dbReference type="ARBA" id="ARBA00012438"/>
    </source>
</evidence>
<dbReference type="Proteomes" id="UP000798602">
    <property type="component" value="Unassembled WGS sequence"/>
</dbReference>
<evidence type="ECO:0000259" key="11">
    <source>
        <dbReference type="PROSITE" id="PS50109"/>
    </source>
</evidence>
<dbReference type="InterPro" id="IPR036890">
    <property type="entry name" value="HATPase_C_sf"/>
</dbReference>
<dbReference type="PROSITE" id="PS50046">
    <property type="entry name" value="PHYTOCHROME_2"/>
    <property type="match status" value="1"/>
</dbReference>
<dbReference type="Gene3D" id="3.30.450.40">
    <property type="match status" value="1"/>
</dbReference>
<comment type="similarity">
    <text evidence="2">In the N-terminal section; belongs to the phytochrome family.</text>
</comment>
<accession>A0ABW9Z9Q8</accession>
<gene>
    <name evidence="12" type="ORF">GV828_08850</name>
</gene>
<feature type="domain" description="Phytochrome chromophore attachment site" evidence="10">
    <location>
        <begin position="146"/>
        <end position="304"/>
    </location>
</feature>
<dbReference type="Pfam" id="PF01590">
    <property type="entry name" value="GAF"/>
    <property type="match status" value="1"/>
</dbReference>
<dbReference type="SUPFAM" id="SSF47384">
    <property type="entry name" value="Homodimeric domain of signal transducing histidine kinase"/>
    <property type="match status" value="1"/>
</dbReference>
<feature type="domain" description="Histidine kinase" evidence="11">
    <location>
        <begin position="532"/>
        <end position="750"/>
    </location>
</feature>
<dbReference type="InterPro" id="IPR043150">
    <property type="entry name" value="Phytochrome_PHY_sf"/>
</dbReference>
<dbReference type="InterPro" id="IPR035965">
    <property type="entry name" value="PAS-like_dom_sf"/>
</dbReference>
<keyword evidence="9" id="KW-0675">Receptor</keyword>
<protein>
    <recommendedName>
        <fullName evidence="3">histidine kinase</fullName>
        <ecNumber evidence="3">2.7.13.3</ecNumber>
    </recommendedName>
</protein>
<dbReference type="PRINTS" id="PR01033">
    <property type="entry name" value="PHYTOCHROME"/>
</dbReference>
<dbReference type="SUPFAM" id="SSF55874">
    <property type="entry name" value="ATPase domain of HSP90 chaperone/DNA topoisomerase II/histidine kinase"/>
    <property type="match status" value="1"/>
</dbReference>
<dbReference type="InterPro" id="IPR001294">
    <property type="entry name" value="Phytochrome"/>
</dbReference>
<keyword evidence="6" id="KW-0808">Transferase</keyword>
<evidence type="ECO:0000313" key="12">
    <source>
        <dbReference type="EMBL" id="NBL65302.1"/>
    </source>
</evidence>
<evidence type="ECO:0000256" key="4">
    <source>
        <dbReference type="ARBA" id="ARBA00022543"/>
    </source>
</evidence>
<dbReference type="Gene3D" id="3.30.450.20">
    <property type="entry name" value="PAS domain"/>
    <property type="match status" value="1"/>
</dbReference>